<organism evidence="2 3">
    <name type="scientific">Racocetra fulgida</name>
    <dbReference type="NCBI Taxonomy" id="60492"/>
    <lineage>
        <taxon>Eukaryota</taxon>
        <taxon>Fungi</taxon>
        <taxon>Fungi incertae sedis</taxon>
        <taxon>Mucoromycota</taxon>
        <taxon>Glomeromycotina</taxon>
        <taxon>Glomeromycetes</taxon>
        <taxon>Diversisporales</taxon>
        <taxon>Gigasporaceae</taxon>
        <taxon>Racocetra</taxon>
    </lineage>
</organism>
<dbReference type="OrthoDB" id="25503at2759"/>
<proteinExistence type="predicted"/>
<evidence type="ECO:0000313" key="2">
    <source>
        <dbReference type="EMBL" id="CAG8672887.1"/>
    </source>
</evidence>
<dbReference type="EMBL" id="CAJVPZ010016372">
    <property type="protein sequence ID" value="CAG8672887.1"/>
    <property type="molecule type" value="Genomic_DNA"/>
</dbReference>
<dbReference type="SMART" id="SM00668">
    <property type="entry name" value="CTLH"/>
    <property type="match status" value="1"/>
</dbReference>
<dbReference type="AlphaFoldDB" id="A0A9N9HG49"/>
<feature type="domain" description="CTLH" evidence="1">
    <location>
        <begin position="21"/>
        <end position="71"/>
    </location>
</feature>
<evidence type="ECO:0000259" key="1">
    <source>
        <dbReference type="PROSITE" id="PS50897"/>
    </source>
</evidence>
<name>A0A9N9HG49_9GLOM</name>
<dbReference type="InterPro" id="IPR024964">
    <property type="entry name" value="CTLH/CRA"/>
</dbReference>
<comment type="caution">
    <text evidence="2">The sequence shown here is derived from an EMBL/GenBank/DDBJ whole genome shotgun (WGS) entry which is preliminary data.</text>
</comment>
<evidence type="ECO:0000313" key="3">
    <source>
        <dbReference type="Proteomes" id="UP000789396"/>
    </source>
</evidence>
<protein>
    <submittedName>
        <fullName evidence="2">2481_t:CDS:1</fullName>
    </submittedName>
</protein>
<keyword evidence="3" id="KW-1185">Reference proteome</keyword>
<sequence>LIIFLTLNGNLNNQPTYFLGIRDAVLAGNIDNAITLTNSLYPGVLQSNDDILFQLRCRKFIEMIGACAGTQITLSDHEDASIKFTAIVSQSDCESGDEIDGPLTPPKKRRVPKRRKVALGLHGLDDAMTAVLKFGCELQDDYRNDDREEIRNALKAHAVAIAIVIKVAPLNIDGTA</sequence>
<dbReference type="Pfam" id="PF10607">
    <property type="entry name" value="CTLH"/>
    <property type="match status" value="1"/>
</dbReference>
<dbReference type="PROSITE" id="PS50897">
    <property type="entry name" value="CTLH"/>
    <property type="match status" value="1"/>
</dbReference>
<reference evidence="2" key="1">
    <citation type="submission" date="2021-06" db="EMBL/GenBank/DDBJ databases">
        <authorList>
            <person name="Kallberg Y."/>
            <person name="Tangrot J."/>
            <person name="Rosling A."/>
        </authorList>
    </citation>
    <scope>NUCLEOTIDE SEQUENCE</scope>
    <source>
        <strain evidence="2">IN212</strain>
    </source>
</reference>
<accession>A0A9N9HG49</accession>
<feature type="non-terminal residue" evidence="2">
    <location>
        <position position="176"/>
    </location>
</feature>
<dbReference type="Proteomes" id="UP000789396">
    <property type="component" value="Unassembled WGS sequence"/>
</dbReference>
<gene>
    <name evidence="2" type="ORF">RFULGI_LOCUS9298</name>
</gene>
<dbReference type="InterPro" id="IPR006595">
    <property type="entry name" value="CTLH_C"/>
</dbReference>